<keyword evidence="4" id="KW-1185">Reference proteome</keyword>
<feature type="compositionally biased region" description="Basic and acidic residues" evidence="1">
    <location>
        <begin position="107"/>
        <end position="116"/>
    </location>
</feature>
<feature type="transmembrane region" description="Helical" evidence="2">
    <location>
        <begin position="12"/>
        <end position="34"/>
    </location>
</feature>
<comment type="caution">
    <text evidence="3">The sequence shown here is derived from an EMBL/GenBank/DDBJ whole genome shotgun (WGS) entry which is preliminary data.</text>
</comment>
<evidence type="ECO:0000256" key="1">
    <source>
        <dbReference type="SAM" id="MobiDB-lite"/>
    </source>
</evidence>
<dbReference type="STRING" id="1227490.C479_03286"/>
<evidence type="ECO:0000313" key="4">
    <source>
        <dbReference type="Proteomes" id="UP000011560"/>
    </source>
</evidence>
<proteinExistence type="predicted"/>
<feature type="compositionally biased region" description="Basic and acidic residues" evidence="1">
    <location>
        <begin position="280"/>
        <end position="290"/>
    </location>
</feature>
<organism evidence="3 4">
    <name type="scientific">Halovivax asiaticus JCM 14624</name>
    <dbReference type="NCBI Taxonomy" id="1227490"/>
    <lineage>
        <taxon>Archaea</taxon>
        <taxon>Methanobacteriati</taxon>
        <taxon>Methanobacteriota</taxon>
        <taxon>Stenosarchaea group</taxon>
        <taxon>Halobacteria</taxon>
        <taxon>Halobacteriales</taxon>
        <taxon>Natrialbaceae</taxon>
        <taxon>Halovivax</taxon>
    </lineage>
</organism>
<feature type="region of interest" description="Disordered" evidence="1">
    <location>
        <begin position="240"/>
        <end position="310"/>
    </location>
</feature>
<reference evidence="3 4" key="1">
    <citation type="journal article" date="2014" name="PLoS Genet.">
        <title>Phylogenetically driven sequencing of extremely halophilic archaea reveals strategies for static and dynamic osmo-response.</title>
        <authorList>
            <person name="Becker E.A."/>
            <person name="Seitzer P.M."/>
            <person name="Tritt A."/>
            <person name="Larsen D."/>
            <person name="Krusor M."/>
            <person name="Yao A.I."/>
            <person name="Wu D."/>
            <person name="Madern D."/>
            <person name="Eisen J.A."/>
            <person name="Darling A.E."/>
            <person name="Facciotti M.T."/>
        </authorList>
    </citation>
    <scope>NUCLEOTIDE SEQUENCE [LARGE SCALE GENOMIC DNA]</scope>
    <source>
        <strain evidence="3 4">JCM 14624</strain>
    </source>
</reference>
<feature type="compositionally biased region" description="Polar residues" evidence="1">
    <location>
        <begin position="292"/>
        <end position="310"/>
    </location>
</feature>
<accession>M0BS49</accession>
<keyword evidence="2" id="KW-0812">Transmembrane</keyword>
<gene>
    <name evidence="3" type="ORF">C479_03286</name>
</gene>
<protein>
    <submittedName>
        <fullName evidence="3">Uncharacterized protein</fullName>
    </submittedName>
</protein>
<evidence type="ECO:0000313" key="3">
    <source>
        <dbReference type="EMBL" id="ELZ13836.1"/>
    </source>
</evidence>
<feature type="region of interest" description="Disordered" evidence="1">
    <location>
        <begin position="35"/>
        <end position="131"/>
    </location>
</feature>
<evidence type="ECO:0000256" key="2">
    <source>
        <dbReference type="SAM" id="Phobius"/>
    </source>
</evidence>
<keyword evidence="2" id="KW-1133">Transmembrane helix</keyword>
<feature type="compositionally biased region" description="Basic and acidic residues" evidence="1">
    <location>
        <begin position="48"/>
        <end position="58"/>
    </location>
</feature>
<dbReference type="Proteomes" id="UP000011560">
    <property type="component" value="Unassembled WGS sequence"/>
</dbReference>
<name>M0BS49_9EURY</name>
<dbReference type="EMBL" id="AOIQ01000006">
    <property type="protein sequence ID" value="ELZ13836.1"/>
    <property type="molecule type" value="Genomic_DNA"/>
</dbReference>
<sequence length="353" mass="36365">MGAEREHMVSGVKAIGIGIVVLGVVLAGSIVLAGTPGGASGDGPNETNRSDAVTEHDGGTSNASENRSAAEGAPETDPTNESEAKPPVVDNETTNEREVNTPAVDNKTTDRDEHPDTAAPESDDSTSVEDEGHPFEYETVTVENVTVEQLHVARVDIEEDAEIAAELGVDEDSMSLSDVHIAFLELENVSATDLGITDESGATVNMIDEDADELVFRNGTVESMNVSQVTVETLSVAEPAGDGAVPMPVAADGGSSAAHTQANNTDKDCKSNSENTTDATDERATEHETGGTDETSGASDTGTVTADAASTQEITAFTIERIEVDEISVDALAVGVVQDPSDVPGTDPASNGN</sequence>
<dbReference type="AlphaFoldDB" id="M0BS49"/>
<keyword evidence="2" id="KW-0472">Membrane</keyword>